<dbReference type="PANTHER" id="PTHR30461:SF23">
    <property type="entry name" value="DNA RECOMBINASE-RELATED"/>
    <property type="match status" value="1"/>
</dbReference>
<evidence type="ECO:0008006" key="5">
    <source>
        <dbReference type="Google" id="ProtNLM"/>
    </source>
</evidence>
<dbReference type="EMBL" id="CP036272">
    <property type="protein sequence ID" value="QDT62372.1"/>
    <property type="molecule type" value="Genomic_DNA"/>
</dbReference>
<dbReference type="InterPro" id="IPR036162">
    <property type="entry name" value="Resolvase-like_N_sf"/>
</dbReference>
<dbReference type="PROSITE" id="PS51737">
    <property type="entry name" value="RECOMBINASE_DNA_BIND"/>
    <property type="match status" value="1"/>
</dbReference>
<dbReference type="SUPFAM" id="SSF53041">
    <property type="entry name" value="Resolvase-like"/>
    <property type="match status" value="1"/>
</dbReference>
<accession>A0A517T1X9</accession>
<keyword evidence="4" id="KW-1185">Reference proteome</keyword>
<dbReference type="RefSeq" id="WP_145277098.1">
    <property type="nucleotide sequence ID" value="NZ_CP036272.1"/>
</dbReference>
<evidence type="ECO:0000313" key="4">
    <source>
        <dbReference type="Proteomes" id="UP000315003"/>
    </source>
</evidence>
<dbReference type="InterPro" id="IPR038109">
    <property type="entry name" value="DNA_bind_recomb_sf"/>
</dbReference>
<reference evidence="3 4" key="1">
    <citation type="submission" date="2019-02" db="EMBL/GenBank/DDBJ databases">
        <title>Deep-cultivation of Planctomycetes and their phenomic and genomic characterization uncovers novel biology.</title>
        <authorList>
            <person name="Wiegand S."/>
            <person name="Jogler M."/>
            <person name="Boedeker C."/>
            <person name="Pinto D."/>
            <person name="Vollmers J."/>
            <person name="Rivas-Marin E."/>
            <person name="Kohn T."/>
            <person name="Peeters S.H."/>
            <person name="Heuer A."/>
            <person name="Rast P."/>
            <person name="Oberbeckmann S."/>
            <person name="Bunk B."/>
            <person name="Jeske O."/>
            <person name="Meyerdierks A."/>
            <person name="Storesund J.E."/>
            <person name="Kallscheuer N."/>
            <person name="Luecker S."/>
            <person name="Lage O.M."/>
            <person name="Pohl T."/>
            <person name="Merkel B.J."/>
            <person name="Hornburger P."/>
            <person name="Mueller R.-W."/>
            <person name="Bruemmer F."/>
            <person name="Labrenz M."/>
            <person name="Spormann A.M."/>
            <person name="Op den Camp H."/>
            <person name="Overmann J."/>
            <person name="Amann R."/>
            <person name="Jetten M.S.M."/>
            <person name="Mascher T."/>
            <person name="Medema M.H."/>
            <person name="Devos D.P."/>
            <person name="Kaster A.-K."/>
            <person name="Ovreas L."/>
            <person name="Rohde M."/>
            <person name="Galperin M.Y."/>
            <person name="Jogler C."/>
        </authorList>
    </citation>
    <scope>NUCLEOTIDE SEQUENCE [LARGE SCALE GENOMIC DNA]</scope>
    <source>
        <strain evidence="3 4">SV_7m_r</strain>
    </source>
</reference>
<feature type="domain" description="Recombinase" evidence="2">
    <location>
        <begin position="166"/>
        <end position="327"/>
    </location>
</feature>
<dbReference type="InterPro" id="IPR011109">
    <property type="entry name" value="DNA_bind_recombinase_dom"/>
</dbReference>
<dbReference type="CDD" id="cd00338">
    <property type="entry name" value="Ser_Recombinase"/>
    <property type="match status" value="1"/>
</dbReference>
<dbReference type="InterPro" id="IPR025827">
    <property type="entry name" value="Zn_ribbon_recom_dom"/>
</dbReference>
<dbReference type="SMART" id="SM00857">
    <property type="entry name" value="Resolvase"/>
    <property type="match status" value="1"/>
</dbReference>
<evidence type="ECO:0000313" key="3">
    <source>
        <dbReference type="EMBL" id="QDT62372.1"/>
    </source>
</evidence>
<proteinExistence type="predicted"/>
<dbReference type="PROSITE" id="PS51736">
    <property type="entry name" value="RECOMBINASES_3"/>
    <property type="match status" value="1"/>
</dbReference>
<feature type="domain" description="Resolvase/invertase-type recombinase catalytic" evidence="1">
    <location>
        <begin position="10"/>
        <end position="158"/>
    </location>
</feature>
<dbReference type="Pfam" id="PF07508">
    <property type="entry name" value="Recombinase"/>
    <property type="match status" value="1"/>
</dbReference>
<dbReference type="GO" id="GO:0003677">
    <property type="term" value="F:DNA binding"/>
    <property type="evidence" value="ECO:0007669"/>
    <property type="project" value="InterPro"/>
</dbReference>
<dbReference type="Gene3D" id="3.40.50.1390">
    <property type="entry name" value="Resolvase, N-terminal catalytic domain"/>
    <property type="match status" value="1"/>
</dbReference>
<dbReference type="Pfam" id="PF13408">
    <property type="entry name" value="Zn_ribbon_recom"/>
    <property type="match status" value="1"/>
</dbReference>
<dbReference type="OrthoDB" id="278150at2"/>
<sequence>MTKRKTRTKPAVGYIRMSTDKQEESPEQQRAEVIKLADKYGFHIIRWYQDDAISGAKTRQRKQFLQMISDATDRADFGAILCWDQDRFGRFDSLEAGEWISPLRRAGVELICVVQGRINWEDFAGRMIYQITQEGKHRYLVDLSRNALRGMIHYAKNGNVMGMPTPYGYDRVYFDENGKEMCRIERGVRFRKPRAWSAKLVLEETRGEVETLRWMFRTFATEDRSARWLAVDMNKRKVPSPSGGEWDFSHIKNLLRHPVYIGTLAYGRRTAGLYHGVGADGELVESKTTRGDVDGFAPILVPNNHEAIIDDATFATVQEKLKARSKVSGGRFRKYLLSGILRCGHCGSIMTGASQGKGQYQYYKCKRSRVSGTCNNYSIRTGIIEATLIEHFRDIWLSPKGQRALRKAITKVITRKANDRPSEIAALQHRLDALESQIAKGKQNLLLVDAEDMPDLKRVLSGWKDDRVQIEKQLSSQTQPASEPEVDADALIEELHHLEEHLAGNESVLAREAFRRIYKTVTLYWNHSGRRYRAIERAEVEPHHPFALTATPSIPRKKPMPRRSVSPVIRLLWLSNLRGRGVTGRRNSNNVRKRSP</sequence>
<dbReference type="Pfam" id="PF00239">
    <property type="entry name" value="Resolvase"/>
    <property type="match status" value="1"/>
</dbReference>
<name>A0A517T1X9_9BACT</name>
<gene>
    <name evidence="3" type="ORF">SV7mr_49200</name>
</gene>
<dbReference type="GO" id="GO:0000150">
    <property type="term" value="F:DNA strand exchange activity"/>
    <property type="evidence" value="ECO:0007669"/>
    <property type="project" value="InterPro"/>
</dbReference>
<dbReference type="Gene3D" id="3.90.1750.20">
    <property type="entry name" value="Putative Large Serine Recombinase, Chain B, Domain 2"/>
    <property type="match status" value="1"/>
</dbReference>
<dbReference type="InterPro" id="IPR006119">
    <property type="entry name" value="Resolv_N"/>
</dbReference>
<dbReference type="Proteomes" id="UP000315003">
    <property type="component" value="Chromosome"/>
</dbReference>
<protein>
    <recommendedName>
        <fullName evidence="5">Recombinase</fullName>
    </recommendedName>
</protein>
<evidence type="ECO:0000259" key="1">
    <source>
        <dbReference type="PROSITE" id="PS51736"/>
    </source>
</evidence>
<dbReference type="InterPro" id="IPR050639">
    <property type="entry name" value="SSR_resolvase"/>
</dbReference>
<dbReference type="AlphaFoldDB" id="A0A517T1X9"/>
<dbReference type="PANTHER" id="PTHR30461">
    <property type="entry name" value="DNA-INVERTASE FROM LAMBDOID PROPHAGE"/>
    <property type="match status" value="1"/>
</dbReference>
<organism evidence="3 4">
    <name type="scientific">Stieleria bergensis</name>
    <dbReference type="NCBI Taxonomy" id="2528025"/>
    <lineage>
        <taxon>Bacteria</taxon>
        <taxon>Pseudomonadati</taxon>
        <taxon>Planctomycetota</taxon>
        <taxon>Planctomycetia</taxon>
        <taxon>Pirellulales</taxon>
        <taxon>Pirellulaceae</taxon>
        <taxon>Stieleria</taxon>
    </lineage>
</organism>
<evidence type="ECO:0000259" key="2">
    <source>
        <dbReference type="PROSITE" id="PS51737"/>
    </source>
</evidence>